<dbReference type="OrthoDB" id="145053at2157"/>
<sequence>MFSPRVATASLSGESDAAWAQAAAPHVGAVFLGGIALDDTSRAAASELVARGRSEFLPDDPFAFLDDQLAALDGKDLFVAVNVRATASEPIRRAATLCADHGAGIELNAHCRQEELRAVGCGETLLRDADRLTAYVDAAVDSGTPVGVKVRAEVEGVDLPSLATRVADAGADWLHIDAMDTESVVADVADAGTDLFLVANNGVRDRETTREYLEYGADAVSVGRPSDNPSVLHRVRTAVDDWFAGNRTGTPRSDDEVFV</sequence>
<dbReference type="RefSeq" id="WP_008318167.1">
    <property type="nucleotide sequence ID" value="NZ_AOLN01000006.1"/>
</dbReference>
<dbReference type="EMBL" id="AOLN01000006">
    <property type="protein sequence ID" value="ELZ96732.1"/>
    <property type="molecule type" value="Genomic_DNA"/>
</dbReference>
<accession>M0IL09</accession>
<comment type="caution">
    <text evidence="2">The sequence shown here is derived from an EMBL/GenBank/DDBJ whole genome shotgun (WGS) entry which is preliminary data.</text>
</comment>
<dbReference type="STRING" id="662479.C440_03123"/>
<dbReference type="AlphaFoldDB" id="M0IL09"/>
<keyword evidence="3" id="KW-1185">Reference proteome</keyword>
<dbReference type="PANTHER" id="PTHR11082">
    <property type="entry name" value="TRNA-DIHYDROURIDINE SYNTHASE"/>
    <property type="match status" value="1"/>
</dbReference>
<dbReference type="PATRIC" id="fig|662479.7.peg.643"/>
<dbReference type="Gene3D" id="3.20.20.70">
    <property type="entry name" value="Aldolase class I"/>
    <property type="match status" value="1"/>
</dbReference>
<protein>
    <submittedName>
        <fullName evidence="2">Dihydropyrimidine dehydrogenase</fullName>
    </submittedName>
</protein>
<reference evidence="2 3" key="1">
    <citation type="journal article" date="2014" name="PLoS Genet.">
        <title>Phylogenetically driven sequencing of extremely halophilic archaea reveals strategies for static and dynamic osmo-response.</title>
        <authorList>
            <person name="Becker E.A."/>
            <person name="Seitzer P.M."/>
            <person name="Tritt A."/>
            <person name="Larsen D."/>
            <person name="Krusor M."/>
            <person name="Yao A.I."/>
            <person name="Wu D."/>
            <person name="Madern D."/>
            <person name="Eisen J.A."/>
            <person name="Darling A.E."/>
            <person name="Facciotti M.T."/>
        </authorList>
    </citation>
    <scope>NUCLEOTIDE SEQUENCE [LARGE SCALE GENOMIC DNA]</scope>
    <source>
        <strain evidence="2 3">ATCC BAA-1512</strain>
    </source>
</reference>
<name>M0IL09_9EURY</name>
<evidence type="ECO:0000259" key="1">
    <source>
        <dbReference type="Pfam" id="PF01207"/>
    </source>
</evidence>
<organism evidence="2 3">
    <name type="scientific">Haloferax mucosum ATCC BAA-1512</name>
    <dbReference type="NCBI Taxonomy" id="662479"/>
    <lineage>
        <taxon>Archaea</taxon>
        <taxon>Methanobacteriati</taxon>
        <taxon>Methanobacteriota</taxon>
        <taxon>Stenosarchaea group</taxon>
        <taxon>Halobacteria</taxon>
        <taxon>Halobacteriales</taxon>
        <taxon>Haloferacaceae</taxon>
        <taxon>Haloferax</taxon>
    </lineage>
</organism>
<evidence type="ECO:0000313" key="3">
    <source>
        <dbReference type="Proteomes" id="UP000011550"/>
    </source>
</evidence>
<dbReference type="InterPro" id="IPR035587">
    <property type="entry name" value="DUS-like_FMN-bd"/>
</dbReference>
<evidence type="ECO:0000313" key="2">
    <source>
        <dbReference type="EMBL" id="ELZ96732.1"/>
    </source>
</evidence>
<proteinExistence type="predicted"/>
<dbReference type="PANTHER" id="PTHR11082:SF36">
    <property type="entry name" value="DUS-LIKE FMN-BINDING DOMAIN-CONTAINING PROTEIN"/>
    <property type="match status" value="1"/>
</dbReference>
<gene>
    <name evidence="2" type="ORF">C440_03123</name>
</gene>
<dbReference type="InterPro" id="IPR013785">
    <property type="entry name" value="Aldolase_TIM"/>
</dbReference>
<dbReference type="Proteomes" id="UP000011550">
    <property type="component" value="Unassembled WGS sequence"/>
</dbReference>
<feature type="domain" description="DUS-like FMN-binding" evidence="1">
    <location>
        <begin position="78"/>
        <end position="239"/>
    </location>
</feature>
<dbReference type="SUPFAM" id="SSF51395">
    <property type="entry name" value="FMN-linked oxidoreductases"/>
    <property type="match status" value="1"/>
</dbReference>
<dbReference type="Pfam" id="PF01207">
    <property type="entry name" value="Dus"/>
    <property type="match status" value="1"/>
</dbReference>